<dbReference type="InterPro" id="IPR050587">
    <property type="entry name" value="GNT1/Glycosyltrans_8"/>
</dbReference>
<dbReference type="PANTHER" id="PTHR11183">
    <property type="entry name" value="GLYCOGENIN SUBFAMILY MEMBER"/>
    <property type="match status" value="1"/>
</dbReference>
<reference evidence="1" key="1">
    <citation type="journal article" date="2020" name="Stud. Mycol.">
        <title>101 Dothideomycetes genomes: a test case for predicting lifestyles and emergence of pathogens.</title>
        <authorList>
            <person name="Haridas S."/>
            <person name="Albert R."/>
            <person name="Binder M."/>
            <person name="Bloem J."/>
            <person name="Labutti K."/>
            <person name="Salamov A."/>
            <person name="Andreopoulos B."/>
            <person name="Baker S."/>
            <person name="Barry K."/>
            <person name="Bills G."/>
            <person name="Bluhm B."/>
            <person name="Cannon C."/>
            <person name="Castanera R."/>
            <person name="Culley D."/>
            <person name="Daum C."/>
            <person name="Ezra D."/>
            <person name="Gonzalez J."/>
            <person name="Henrissat B."/>
            <person name="Kuo A."/>
            <person name="Liang C."/>
            <person name="Lipzen A."/>
            <person name="Lutzoni F."/>
            <person name="Magnuson J."/>
            <person name="Mondo S."/>
            <person name="Nolan M."/>
            <person name="Ohm R."/>
            <person name="Pangilinan J."/>
            <person name="Park H.-J."/>
            <person name="Ramirez L."/>
            <person name="Alfaro M."/>
            <person name="Sun H."/>
            <person name="Tritt A."/>
            <person name="Yoshinaga Y."/>
            <person name="Zwiers L.-H."/>
            <person name="Turgeon B."/>
            <person name="Goodwin S."/>
            <person name="Spatafora J."/>
            <person name="Crous P."/>
            <person name="Grigoriev I."/>
        </authorList>
    </citation>
    <scope>NUCLEOTIDE SEQUENCE</scope>
    <source>
        <strain evidence="1">CBS 119687</strain>
    </source>
</reference>
<dbReference type="AlphaFoldDB" id="A0A6A6APK0"/>
<accession>A0A6A6APK0</accession>
<dbReference type="InterPro" id="IPR029044">
    <property type="entry name" value="Nucleotide-diphossugar_trans"/>
</dbReference>
<dbReference type="EMBL" id="ML977499">
    <property type="protein sequence ID" value="KAF2133466.1"/>
    <property type="molecule type" value="Genomic_DNA"/>
</dbReference>
<sequence>RPKPPEPPQYLDIEGQHGNTTDEKLAYVTFLSGTVDAGDDLEKDNYFVAVRILIWQLVHNPQTRTKHDVVVMVTPTVSQSRRDRLAKDGAIIYPVEFLRTGKDDWIQPEQHRWDDVMTKMRVWQMTQYSRILMLDGDTMLRSSLDGVFDDPGAQILATKQPHAVNYTALPDEAPLPPTYLLASLTEVWDSTHAFPPKDGTGLKQIGYMNAGFFLLAPSLPAYEYYLSLINIPHSFDPRYPEQNLMNYAHTWTGPMPWRQIDYSWNIRCPTENDFAHGLVSMHEKWWTQPYIYENKKVKEWLLTRRWEMKGWYDAWD</sequence>
<evidence type="ECO:0000313" key="1">
    <source>
        <dbReference type="EMBL" id="KAF2133466.1"/>
    </source>
</evidence>
<dbReference type="SUPFAM" id="SSF53448">
    <property type="entry name" value="Nucleotide-diphospho-sugar transferases"/>
    <property type="match status" value="1"/>
</dbReference>
<dbReference type="OrthoDB" id="2014201at2759"/>
<keyword evidence="1" id="KW-0808">Transferase</keyword>
<feature type="non-terminal residue" evidence="1">
    <location>
        <position position="1"/>
    </location>
</feature>
<protein>
    <submittedName>
        <fullName evidence="1">Glycosyltransferase family 8 protein</fullName>
    </submittedName>
</protein>
<proteinExistence type="predicted"/>
<gene>
    <name evidence="1" type="ORF">P153DRAFT_275060</name>
</gene>
<organism evidence="1 2">
    <name type="scientific">Dothidotthia symphoricarpi CBS 119687</name>
    <dbReference type="NCBI Taxonomy" id="1392245"/>
    <lineage>
        <taxon>Eukaryota</taxon>
        <taxon>Fungi</taxon>
        <taxon>Dikarya</taxon>
        <taxon>Ascomycota</taxon>
        <taxon>Pezizomycotina</taxon>
        <taxon>Dothideomycetes</taxon>
        <taxon>Pleosporomycetidae</taxon>
        <taxon>Pleosporales</taxon>
        <taxon>Dothidotthiaceae</taxon>
        <taxon>Dothidotthia</taxon>
    </lineage>
</organism>
<dbReference type="Gene3D" id="3.90.550.10">
    <property type="entry name" value="Spore Coat Polysaccharide Biosynthesis Protein SpsA, Chain A"/>
    <property type="match status" value="1"/>
</dbReference>
<name>A0A6A6APK0_9PLEO</name>
<dbReference type="RefSeq" id="XP_033527853.1">
    <property type="nucleotide sequence ID" value="XM_033662933.1"/>
</dbReference>
<dbReference type="GO" id="GO:0016740">
    <property type="term" value="F:transferase activity"/>
    <property type="evidence" value="ECO:0007669"/>
    <property type="project" value="UniProtKB-KW"/>
</dbReference>
<dbReference type="GeneID" id="54403365"/>
<evidence type="ECO:0000313" key="2">
    <source>
        <dbReference type="Proteomes" id="UP000799771"/>
    </source>
</evidence>
<keyword evidence="2" id="KW-1185">Reference proteome</keyword>
<dbReference type="Proteomes" id="UP000799771">
    <property type="component" value="Unassembled WGS sequence"/>
</dbReference>
<feature type="non-terminal residue" evidence="1">
    <location>
        <position position="316"/>
    </location>
</feature>